<dbReference type="InterPro" id="IPR036291">
    <property type="entry name" value="NAD(P)-bd_dom_sf"/>
</dbReference>
<evidence type="ECO:0000259" key="2">
    <source>
        <dbReference type="Pfam" id="PF05368"/>
    </source>
</evidence>
<protein>
    <recommendedName>
        <fullName evidence="2">NmrA-like domain-containing protein</fullName>
    </recommendedName>
</protein>
<dbReference type="Pfam" id="PF05368">
    <property type="entry name" value="NmrA"/>
    <property type="match status" value="1"/>
</dbReference>
<dbReference type="SUPFAM" id="SSF51735">
    <property type="entry name" value="NAD(P)-binding Rossmann-fold domains"/>
    <property type="match status" value="1"/>
</dbReference>
<dbReference type="EMBL" id="BAAAZG010000016">
    <property type="protein sequence ID" value="GAA4069712.1"/>
    <property type="molecule type" value="Genomic_DNA"/>
</dbReference>
<dbReference type="PANTHER" id="PTHR15020">
    <property type="entry name" value="FLAVIN REDUCTASE-RELATED"/>
    <property type="match status" value="1"/>
</dbReference>
<comment type="caution">
    <text evidence="3">The sequence shown here is derived from an EMBL/GenBank/DDBJ whole genome shotgun (WGS) entry which is preliminary data.</text>
</comment>
<proteinExistence type="predicted"/>
<name>A0ABP7VL67_9ACTN</name>
<dbReference type="PANTHER" id="PTHR15020:SF50">
    <property type="entry name" value="UPF0659 PROTEIN YMR090W"/>
    <property type="match status" value="1"/>
</dbReference>
<feature type="domain" description="NmrA-like" evidence="2">
    <location>
        <begin position="12"/>
        <end position="75"/>
    </location>
</feature>
<gene>
    <name evidence="3" type="ORF">GCM10022214_26290</name>
</gene>
<feature type="region of interest" description="Disordered" evidence="1">
    <location>
        <begin position="73"/>
        <end position="113"/>
    </location>
</feature>
<evidence type="ECO:0000256" key="1">
    <source>
        <dbReference type="SAM" id="MobiDB-lite"/>
    </source>
</evidence>
<dbReference type="Gene3D" id="3.40.50.720">
    <property type="entry name" value="NAD(P)-binding Rossmann-like Domain"/>
    <property type="match status" value="1"/>
</dbReference>
<feature type="compositionally biased region" description="Basic residues" evidence="1">
    <location>
        <begin position="80"/>
        <end position="90"/>
    </location>
</feature>
<evidence type="ECO:0000313" key="3">
    <source>
        <dbReference type="EMBL" id="GAA4069712.1"/>
    </source>
</evidence>
<keyword evidence="4" id="KW-1185">Reference proteome</keyword>
<accession>A0ABP7VL67</accession>
<dbReference type="Proteomes" id="UP001500683">
    <property type="component" value="Unassembled WGS sequence"/>
</dbReference>
<sequence length="113" mass="11531">MALSDDGTNAMTILVTGATGNVGRHVVEELLGGGHKVRALTRDPARALVPAGVEVAAGDLAVPDSLASALEGVTAMHPDHLRRRGRRSAAHRPADRAAGGQSGRPAGDDAVER</sequence>
<dbReference type="InterPro" id="IPR008030">
    <property type="entry name" value="NmrA-like"/>
</dbReference>
<organism evidence="3 4">
    <name type="scientific">Actinomadura miaoliensis</name>
    <dbReference type="NCBI Taxonomy" id="430685"/>
    <lineage>
        <taxon>Bacteria</taxon>
        <taxon>Bacillati</taxon>
        <taxon>Actinomycetota</taxon>
        <taxon>Actinomycetes</taxon>
        <taxon>Streptosporangiales</taxon>
        <taxon>Thermomonosporaceae</taxon>
        <taxon>Actinomadura</taxon>
    </lineage>
</organism>
<reference evidence="4" key="1">
    <citation type="journal article" date="2019" name="Int. J. Syst. Evol. Microbiol.">
        <title>The Global Catalogue of Microorganisms (GCM) 10K type strain sequencing project: providing services to taxonomists for standard genome sequencing and annotation.</title>
        <authorList>
            <consortium name="The Broad Institute Genomics Platform"/>
            <consortium name="The Broad Institute Genome Sequencing Center for Infectious Disease"/>
            <person name="Wu L."/>
            <person name="Ma J."/>
        </authorList>
    </citation>
    <scope>NUCLEOTIDE SEQUENCE [LARGE SCALE GENOMIC DNA]</scope>
    <source>
        <strain evidence="4">JCM 16702</strain>
    </source>
</reference>
<evidence type="ECO:0000313" key="4">
    <source>
        <dbReference type="Proteomes" id="UP001500683"/>
    </source>
</evidence>